<organism evidence="1 2">
    <name type="scientific">Aequorivita aurantiaca</name>
    <dbReference type="NCBI Taxonomy" id="3053356"/>
    <lineage>
        <taxon>Bacteria</taxon>
        <taxon>Pseudomonadati</taxon>
        <taxon>Bacteroidota</taxon>
        <taxon>Flavobacteriia</taxon>
        <taxon>Flavobacteriales</taxon>
        <taxon>Flavobacteriaceae</taxon>
        <taxon>Aequorivita</taxon>
    </lineage>
</organism>
<dbReference type="EMBL" id="JAUGQQ010000024">
    <property type="protein sequence ID" value="MDN3725528.1"/>
    <property type="molecule type" value="Genomic_DNA"/>
</dbReference>
<reference evidence="1 2" key="1">
    <citation type="submission" date="2023-06" db="EMBL/GenBank/DDBJ databases">
        <authorList>
            <person name="Ye Y.-Q."/>
            <person name="Du Z.-J."/>
        </authorList>
    </citation>
    <scope>NUCLEOTIDE SEQUENCE [LARGE SCALE GENOMIC DNA]</scope>
    <source>
        <strain evidence="1 2">SDUM287046</strain>
    </source>
</reference>
<gene>
    <name evidence="1" type="ORF">QRD02_14175</name>
</gene>
<sequence length="144" mass="16464">MIKILTSYMFLFFLTVNLTFGQRDSLLDFINKNKDKSPGNPISVSAIQLISTPEKYDGKVIRVIGFVNLEFEGTALYCYKSDFDNRNYKNSIWLEIPKKGIYELGKQCNGNYVSIIGTFNAQQNGHFGLFSGSIVEIRRIDLRE</sequence>
<evidence type="ECO:0000313" key="2">
    <source>
        <dbReference type="Proteomes" id="UP001244787"/>
    </source>
</evidence>
<dbReference type="Proteomes" id="UP001244787">
    <property type="component" value="Unassembled WGS sequence"/>
</dbReference>
<evidence type="ECO:0000313" key="1">
    <source>
        <dbReference type="EMBL" id="MDN3725528.1"/>
    </source>
</evidence>
<dbReference type="RefSeq" id="WP_290255615.1">
    <property type="nucleotide sequence ID" value="NZ_JAUGQQ010000024.1"/>
</dbReference>
<proteinExistence type="predicted"/>
<keyword evidence="2" id="KW-1185">Reference proteome</keyword>
<protein>
    <submittedName>
        <fullName evidence="1">Uncharacterized protein</fullName>
    </submittedName>
</protein>
<name>A0ABT8DQL7_9FLAO</name>
<accession>A0ABT8DQL7</accession>
<comment type="caution">
    <text evidence="1">The sequence shown here is derived from an EMBL/GenBank/DDBJ whole genome shotgun (WGS) entry which is preliminary data.</text>
</comment>